<gene>
    <name evidence="2" type="ORF">HDF10_004036</name>
</gene>
<dbReference type="AlphaFoldDB" id="A0A7W8JB60"/>
<dbReference type="EMBL" id="JACHDZ010000008">
    <property type="protein sequence ID" value="MBB5346029.1"/>
    <property type="molecule type" value="Genomic_DNA"/>
</dbReference>
<sequence length="358" mass="41517">MKILYATGLSPNDTSLYRLWALERLGHQVIPFNVFDYESRNPVLRKVNQRLVLGPSVTRLNSDLIRIAEAEKPDVLWTDKLLYIRPRTLDRMRAMNIATVSYMIDNPFGTRQDPGWRMYMKDIPHYDLHVVQRDKNILDYKSRGARDVIKIQTAYEPTLQFPPQEGWSDANRNREVSFIGTPYDDRAQTLTRLWRDCGLPVVISGNPRQWGRAMEPSAYKALFNGGELFRDEYREGIWKSKINLSFITHSNCDEFVHKSFEIAGCGGFLLAERSDGHMQRFKEDEEAVFFTGFEELAAKIRRYLPDEEARNRIAVAGCIRAARDGYYNDRQVELIVERAQSIIEKLKPFAKTEHAGSR</sequence>
<organism evidence="2 3">
    <name type="scientific">Tunturiibacter lichenicola</name>
    <dbReference type="NCBI Taxonomy" id="2051959"/>
    <lineage>
        <taxon>Bacteria</taxon>
        <taxon>Pseudomonadati</taxon>
        <taxon>Acidobacteriota</taxon>
        <taxon>Terriglobia</taxon>
        <taxon>Terriglobales</taxon>
        <taxon>Acidobacteriaceae</taxon>
        <taxon>Tunturiibacter</taxon>
    </lineage>
</organism>
<comment type="caution">
    <text evidence="2">The sequence shown here is derived from an EMBL/GenBank/DDBJ whole genome shotgun (WGS) entry which is preliminary data.</text>
</comment>
<evidence type="ECO:0000313" key="3">
    <source>
        <dbReference type="Proteomes" id="UP000569092"/>
    </source>
</evidence>
<protein>
    <recommendedName>
        <fullName evidence="1">Spore protein YkvP/CgeB glycosyl transferase-like domain-containing protein</fullName>
    </recommendedName>
</protein>
<evidence type="ECO:0000313" key="2">
    <source>
        <dbReference type="EMBL" id="MBB5346029.1"/>
    </source>
</evidence>
<accession>A0A7W8JB60</accession>
<dbReference type="Pfam" id="PF13524">
    <property type="entry name" value="Glyco_trans_1_2"/>
    <property type="match status" value="1"/>
</dbReference>
<dbReference type="InterPro" id="IPR055259">
    <property type="entry name" value="YkvP/CgeB_Glyco_trans-like"/>
</dbReference>
<name>A0A7W8JB60_9BACT</name>
<dbReference type="Proteomes" id="UP000569092">
    <property type="component" value="Unassembled WGS sequence"/>
</dbReference>
<proteinExistence type="predicted"/>
<feature type="domain" description="Spore protein YkvP/CgeB glycosyl transferase-like" evidence="1">
    <location>
        <begin position="195"/>
        <end position="331"/>
    </location>
</feature>
<reference evidence="2 3" key="1">
    <citation type="submission" date="2020-08" db="EMBL/GenBank/DDBJ databases">
        <title>Genomic Encyclopedia of Type Strains, Phase IV (KMG-V): Genome sequencing to study the core and pangenomes of soil and plant-associated prokaryotes.</title>
        <authorList>
            <person name="Whitman W."/>
        </authorList>
    </citation>
    <scope>NUCLEOTIDE SEQUENCE [LARGE SCALE GENOMIC DNA]</scope>
    <source>
        <strain evidence="2 3">M8US30</strain>
    </source>
</reference>
<evidence type="ECO:0000259" key="1">
    <source>
        <dbReference type="Pfam" id="PF13524"/>
    </source>
</evidence>